<feature type="compositionally biased region" description="Polar residues" evidence="1">
    <location>
        <begin position="30"/>
        <end position="39"/>
    </location>
</feature>
<sequence length="386" mass="44029">MTAKLQLQDSEKNKKKKWKKNKSVLGAGTENYSPSTSKSGAVGNKKTNYPPCQHCGRTNHPHFRCWSRPDVKCNKCNQMGHIEKICKNKNSQQVNEAKVSFENKSCVIKDAKGQELFKIKMRGKSFALDLMEEEHSAHPVSSNTINLWHKRLGHFNQSSLLFMQKHGLVHGLTSLEGEISAWYGHKPTLSNLKVFGCLCFSYVPQVKRDKLDKKSELGIFIGYSMHSKAYRIYKPQTKKIVISRDVVFMEEDHWDWNADESGQISHMQPSEDDVDDLPPRVKFCENDGAVKVEEKYYRSLLGCLMYLTASRPDIMHAVSLLSRFMHCASEEHLQAAKRVKEGEVALVYCKTENQLADVLTKALPKVKFIVLRDKLGVCSIKDKEEC</sequence>
<dbReference type="GO" id="GO:0003676">
    <property type="term" value="F:nucleic acid binding"/>
    <property type="evidence" value="ECO:0007669"/>
    <property type="project" value="InterPro"/>
</dbReference>
<dbReference type="OrthoDB" id="1369490at2759"/>
<feature type="compositionally biased region" description="Basic residues" evidence="1">
    <location>
        <begin position="13"/>
        <end position="22"/>
    </location>
</feature>
<dbReference type="SUPFAM" id="SSF57756">
    <property type="entry name" value="Retrovirus zinc finger-like domains"/>
    <property type="match status" value="1"/>
</dbReference>
<protein>
    <submittedName>
        <fullName evidence="4">Copia protein</fullName>
    </submittedName>
</protein>
<feature type="region of interest" description="Disordered" evidence="1">
    <location>
        <begin position="1"/>
        <end position="44"/>
    </location>
</feature>
<comment type="caution">
    <text evidence="4">The sequence shown here is derived from an EMBL/GenBank/DDBJ whole genome shotgun (WGS) entry which is preliminary data.</text>
</comment>
<evidence type="ECO:0000259" key="2">
    <source>
        <dbReference type="Pfam" id="PF13976"/>
    </source>
</evidence>
<gene>
    <name evidence="4" type="ORF">G2W53_023825</name>
</gene>
<dbReference type="Pfam" id="PF25597">
    <property type="entry name" value="SH3_retrovirus"/>
    <property type="match status" value="1"/>
</dbReference>
<keyword evidence="5" id="KW-1185">Reference proteome</keyword>
<evidence type="ECO:0000313" key="5">
    <source>
        <dbReference type="Proteomes" id="UP000634136"/>
    </source>
</evidence>
<evidence type="ECO:0000313" key="4">
    <source>
        <dbReference type="EMBL" id="KAF7818370.1"/>
    </source>
</evidence>
<feature type="domain" description="GAG-pre-integrase" evidence="2">
    <location>
        <begin position="128"/>
        <end position="176"/>
    </location>
</feature>
<feature type="domain" description="Retroviral polymerase SH3-like" evidence="3">
    <location>
        <begin position="197"/>
        <end position="259"/>
    </location>
</feature>
<dbReference type="Gene3D" id="4.10.60.10">
    <property type="entry name" value="Zinc finger, CCHC-type"/>
    <property type="match status" value="1"/>
</dbReference>
<dbReference type="InterPro" id="IPR057670">
    <property type="entry name" value="SH3_retrovirus"/>
</dbReference>
<dbReference type="Pfam" id="PF13976">
    <property type="entry name" value="gag_pre-integrs"/>
    <property type="match status" value="1"/>
</dbReference>
<accession>A0A834TAR3</accession>
<dbReference type="Proteomes" id="UP000634136">
    <property type="component" value="Unassembled WGS sequence"/>
</dbReference>
<name>A0A834TAR3_9FABA</name>
<evidence type="ECO:0000256" key="1">
    <source>
        <dbReference type="SAM" id="MobiDB-lite"/>
    </source>
</evidence>
<dbReference type="EMBL" id="JAAIUW010000008">
    <property type="protein sequence ID" value="KAF7818370.1"/>
    <property type="molecule type" value="Genomic_DNA"/>
</dbReference>
<dbReference type="PANTHER" id="PTHR11439">
    <property type="entry name" value="GAG-POL-RELATED RETROTRANSPOSON"/>
    <property type="match status" value="1"/>
</dbReference>
<dbReference type="InterPro" id="IPR036875">
    <property type="entry name" value="Znf_CCHC_sf"/>
</dbReference>
<dbReference type="PANTHER" id="PTHR11439:SF503">
    <property type="entry name" value="CYSTEINE-RICH RLK (RECEPTOR-LIKE PROTEIN KINASE) 8"/>
    <property type="match status" value="1"/>
</dbReference>
<reference evidence="4" key="1">
    <citation type="submission" date="2020-09" db="EMBL/GenBank/DDBJ databases">
        <title>Genome-Enabled Discovery of Anthraquinone Biosynthesis in Senna tora.</title>
        <authorList>
            <person name="Kang S.-H."/>
            <person name="Pandey R.P."/>
            <person name="Lee C.-M."/>
            <person name="Sim J.-S."/>
            <person name="Jeong J.-T."/>
            <person name="Choi B.-S."/>
            <person name="Jung M."/>
            <person name="Ginzburg D."/>
            <person name="Zhao K."/>
            <person name="Won S.Y."/>
            <person name="Oh T.-J."/>
            <person name="Yu Y."/>
            <person name="Kim N.-H."/>
            <person name="Lee O.R."/>
            <person name="Lee T.-H."/>
            <person name="Bashyal P."/>
            <person name="Kim T.-S."/>
            <person name="Lee W.-H."/>
            <person name="Kawkins C."/>
            <person name="Kim C.-K."/>
            <person name="Kim J.S."/>
            <person name="Ahn B.O."/>
            <person name="Rhee S.Y."/>
            <person name="Sohng J.K."/>
        </authorList>
    </citation>
    <scope>NUCLEOTIDE SEQUENCE</scope>
    <source>
        <tissue evidence="4">Leaf</tissue>
    </source>
</reference>
<dbReference type="GO" id="GO:0008270">
    <property type="term" value="F:zinc ion binding"/>
    <property type="evidence" value="ECO:0007669"/>
    <property type="project" value="InterPro"/>
</dbReference>
<organism evidence="4 5">
    <name type="scientific">Senna tora</name>
    <dbReference type="NCBI Taxonomy" id="362788"/>
    <lineage>
        <taxon>Eukaryota</taxon>
        <taxon>Viridiplantae</taxon>
        <taxon>Streptophyta</taxon>
        <taxon>Embryophyta</taxon>
        <taxon>Tracheophyta</taxon>
        <taxon>Spermatophyta</taxon>
        <taxon>Magnoliopsida</taxon>
        <taxon>eudicotyledons</taxon>
        <taxon>Gunneridae</taxon>
        <taxon>Pentapetalae</taxon>
        <taxon>rosids</taxon>
        <taxon>fabids</taxon>
        <taxon>Fabales</taxon>
        <taxon>Fabaceae</taxon>
        <taxon>Caesalpinioideae</taxon>
        <taxon>Cassia clade</taxon>
        <taxon>Senna</taxon>
    </lineage>
</organism>
<evidence type="ECO:0000259" key="3">
    <source>
        <dbReference type="Pfam" id="PF25597"/>
    </source>
</evidence>
<dbReference type="InterPro" id="IPR025724">
    <property type="entry name" value="GAG-pre-integrase_dom"/>
</dbReference>
<proteinExistence type="predicted"/>
<dbReference type="AlphaFoldDB" id="A0A834TAR3"/>